<dbReference type="Gene3D" id="1.10.3080.10">
    <property type="entry name" value="Clc chloride channel"/>
    <property type="match status" value="1"/>
</dbReference>
<dbReference type="PANTHER" id="PTHR45711:SF6">
    <property type="entry name" value="CHLORIDE CHANNEL PROTEIN"/>
    <property type="match status" value="1"/>
</dbReference>
<name>A0AAE5H4W9_CLOBE</name>
<dbReference type="InterPro" id="IPR014743">
    <property type="entry name" value="Cl-channel_core"/>
</dbReference>
<keyword evidence="4 8" id="KW-1133">Transmembrane helix</keyword>
<evidence type="ECO:0000313" key="10">
    <source>
        <dbReference type="Proteomes" id="UP000822184"/>
    </source>
</evidence>
<feature type="transmembrane region" description="Helical" evidence="8">
    <location>
        <begin position="21"/>
        <end position="43"/>
    </location>
</feature>
<dbReference type="Proteomes" id="UP000822184">
    <property type="component" value="Unassembled WGS sequence"/>
</dbReference>
<keyword evidence="2" id="KW-0813">Transport</keyword>
<dbReference type="SUPFAM" id="SSF81340">
    <property type="entry name" value="Clc chloride channel"/>
    <property type="match status" value="1"/>
</dbReference>
<gene>
    <name evidence="9" type="ORF">BCD95_002551</name>
</gene>
<evidence type="ECO:0000256" key="4">
    <source>
        <dbReference type="ARBA" id="ARBA00022989"/>
    </source>
</evidence>
<keyword evidence="6 8" id="KW-0472">Membrane</keyword>
<evidence type="ECO:0000256" key="1">
    <source>
        <dbReference type="ARBA" id="ARBA00004141"/>
    </source>
</evidence>
<dbReference type="PANTHER" id="PTHR45711">
    <property type="entry name" value="CHLORIDE CHANNEL PROTEIN"/>
    <property type="match status" value="1"/>
</dbReference>
<reference evidence="9" key="1">
    <citation type="submission" date="2020-06" db="EMBL/GenBank/DDBJ databases">
        <title>Genomic insights into acetone-butanol-ethanol (ABE) fermentation by sequencing solventogenic clostridia strains.</title>
        <authorList>
            <person name="Brown S."/>
        </authorList>
    </citation>
    <scope>NUCLEOTIDE SEQUENCE</scope>
    <source>
        <strain evidence="9">DJ123</strain>
    </source>
</reference>
<evidence type="ECO:0000256" key="2">
    <source>
        <dbReference type="ARBA" id="ARBA00022448"/>
    </source>
</evidence>
<keyword evidence="5" id="KW-0406">Ion transport</keyword>
<dbReference type="EMBL" id="JABTDW010000001">
    <property type="protein sequence ID" value="NSB14292.1"/>
    <property type="molecule type" value="Genomic_DNA"/>
</dbReference>
<organism evidence="9 10">
    <name type="scientific">Clostridium beijerinckii</name>
    <name type="common">Clostridium MP</name>
    <dbReference type="NCBI Taxonomy" id="1520"/>
    <lineage>
        <taxon>Bacteria</taxon>
        <taxon>Bacillati</taxon>
        <taxon>Bacillota</taxon>
        <taxon>Clostridia</taxon>
        <taxon>Eubacteriales</taxon>
        <taxon>Clostridiaceae</taxon>
        <taxon>Clostridium</taxon>
    </lineage>
</organism>
<dbReference type="GO" id="GO:0005247">
    <property type="term" value="F:voltage-gated chloride channel activity"/>
    <property type="evidence" value="ECO:0007669"/>
    <property type="project" value="TreeGrafter"/>
</dbReference>
<comment type="subcellular location">
    <subcellularLocation>
        <location evidence="1">Membrane</location>
        <topology evidence="1">Multi-pass membrane protein</topology>
    </subcellularLocation>
</comment>
<evidence type="ECO:0000313" key="9">
    <source>
        <dbReference type="EMBL" id="NSB14292.1"/>
    </source>
</evidence>
<dbReference type="InterPro" id="IPR001807">
    <property type="entry name" value="ClC"/>
</dbReference>
<evidence type="ECO:0000256" key="8">
    <source>
        <dbReference type="SAM" id="Phobius"/>
    </source>
</evidence>
<keyword evidence="7" id="KW-0868">Chloride</keyword>
<feature type="transmembrane region" description="Helical" evidence="8">
    <location>
        <begin position="63"/>
        <end position="84"/>
    </location>
</feature>
<dbReference type="GO" id="GO:0005886">
    <property type="term" value="C:plasma membrane"/>
    <property type="evidence" value="ECO:0007669"/>
    <property type="project" value="TreeGrafter"/>
</dbReference>
<evidence type="ECO:0000256" key="3">
    <source>
        <dbReference type="ARBA" id="ARBA00022692"/>
    </source>
</evidence>
<protein>
    <submittedName>
        <fullName evidence="9">H+/Cl- antiporter ClcA</fullName>
    </submittedName>
</protein>
<evidence type="ECO:0000256" key="7">
    <source>
        <dbReference type="ARBA" id="ARBA00023214"/>
    </source>
</evidence>
<evidence type="ECO:0000256" key="5">
    <source>
        <dbReference type="ARBA" id="ARBA00023065"/>
    </source>
</evidence>
<evidence type="ECO:0000256" key="6">
    <source>
        <dbReference type="ARBA" id="ARBA00023136"/>
    </source>
</evidence>
<proteinExistence type="predicted"/>
<dbReference type="Pfam" id="PF00654">
    <property type="entry name" value="Voltage_CLC"/>
    <property type="match status" value="1"/>
</dbReference>
<keyword evidence="3 8" id="KW-0812">Transmembrane</keyword>
<sequence length="151" mass="16572">MELKHKTNTYKTLFHWHSFRLRLVVEGIGIGITADLLIVLYRYALEKAGILLNYIYKSISSNYILALPWILALIVIGYIVGLIVKYEPMIGGNGIPQVEGVLLRKLDMTWWKVILGKSLGGVIFIGSGLSLGIEGPSVQLGAAVGQGFSKV</sequence>
<dbReference type="AlphaFoldDB" id="A0AAE5H4W9"/>
<comment type="caution">
    <text evidence="9">The sequence shown here is derived from an EMBL/GenBank/DDBJ whole genome shotgun (WGS) entry which is preliminary data.</text>
</comment>
<accession>A0AAE5H4W9</accession>